<sequence length="127" mass="14825">MIPTGSMESTLLIGDALLVNRFIYGINIPYTQIPLIPGRMPDKEEIVVFQYPFENKSMVKRCIATEGDTVKIVNKEVYVNGKKLIEPDVYHRDHRIFSGIKFEEKLYQKLWENAKFFDYVESPGYTR</sequence>
<evidence type="ECO:0000256" key="1">
    <source>
        <dbReference type="ARBA" id="ARBA00009370"/>
    </source>
</evidence>
<dbReference type="Gene3D" id="2.10.109.10">
    <property type="entry name" value="Umud Fragment, subunit A"/>
    <property type="match status" value="1"/>
</dbReference>
<dbReference type="PANTHER" id="PTHR43390">
    <property type="entry name" value="SIGNAL PEPTIDASE I"/>
    <property type="match status" value="1"/>
</dbReference>
<evidence type="ECO:0000259" key="2">
    <source>
        <dbReference type="Pfam" id="PF10502"/>
    </source>
</evidence>
<dbReference type="CDD" id="cd06530">
    <property type="entry name" value="S26_SPase_I"/>
    <property type="match status" value="1"/>
</dbReference>
<dbReference type="EMBL" id="BARV01004479">
    <property type="protein sequence ID" value="GAI18082.1"/>
    <property type="molecule type" value="Genomic_DNA"/>
</dbReference>
<feature type="domain" description="Peptidase S26" evidence="2">
    <location>
        <begin position="2"/>
        <end position="96"/>
    </location>
</feature>
<proteinExistence type="inferred from homology"/>
<evidence type="ECO:0000313" key="3">
    <source>
        <dbReference type="EMBL" id="GAI18082.1"/>
    </source>
</evidence>
<dbReference type="AlphaFoldDB" id="X1LFK4"/>
<dbReference type="GO" id="GO:0004252">
    <property type="term" value="F:serine-type endopeptidase activity"/>
    <property type="evidence" value="ECO:0007669"/>
    <property type="project" value="InterPro"/>
</dbReference>
<dbReference type="InterPro" id="IPR019533">
    <property type="entry name" value="Peptidase_S26"/>
</dbReference>
<dbReference type="SUPFAM" id="SSF51306">
    <property type="entry name" value="LexA/Signal peptidase"/>
    <property type="match status" value="1"/>
</dbReference>
<protein>
    <recommendedName>
        <fullName evidence="2">Peptidase S26 domain-containing protein</fullName>
    </recommendedName>
</protein>
<comment type="similarity">
    <text evidence="1">Belongs to the peptidase S26 family.</text>
</comment>
<dbReference type="InterPro" id="IPR000223">
    <property type="entry name" value="Pept_S26A_signal_pept_1"/>
</dbReference>
<dbReference type="GO" id="GO:0006465">
    <property type="term" value="P:signal peptide processing"/>
    <property type="evidence" value="ECO:0007669"/>
    <property type="project" value="InterPro"/>
</dbReference>
<organism evidence="3">
    <name type="scientific">marine sediment metagenome</name>
    <dbReference type="NCBI Taxonomy" id="412755"/>
    <lineage>
        <taxon>unclassified sequences</taxon>
        <taxon>metagenomes</taxon>
        <taxon>ecological metagenomes</taxon>
    </lineage>
</organism>
<dbReference type="Pfam" id="PF10502">
    <property type="entry name" value="Peptidase_S26"/>
    <property type="match status" value="1"/>
</dbReference>
<reference evidence="3" key="1">
    <citation type="journal article" date="2014" name="Front. Microbiol.">
        <title>High frequency of phylogenetically diverse reductive dehalogenase-homologous genes in deep subseafloor sedimentary metagenomes.</title>
        <authorList>
            <person name="Kawai M."/>
            <person name="Futagami T."/>
            <person name="Toyoda A."/>
            <person name="Takaki Y."/>
            <person name="Nishi S."/>
            <person name="Hori S."/>
            <person name="Arai W."/>
            <person name="Tsubouchi T."/>
            <person name="Morono Y."/>
            <person name="Uchiyama I."/>
            <person name="Ito T."/>
            <person name="Fujiyama A."/>
            <person name="Inagaki F."/>
            <person name="Takami H."/>
        </authorList>
    </citation>
    <scope>NUCLEOTIDE SEQUENCE</scope>
    <source>
        <strain evidence="3">Expedition CK06-06</strain>
    </source>
</reference>
<name>X1LFK4_9ZZZZ</name>
<dbReference type="GO" id="GO:0016020">
    <property type="term" value="C:membrane"/>
    <property type="evidence" value="ECO:0007669"/>
    <property type="project" value="InterPro"/>
</dbReference>
<comment type="caution">
    <text evidence="3">The sequence shown here is derived from an EMBL/GenBank/DDBJ whole genome shotgun (WGS) entry which is preliminary data.</text>
</comment>
<dbReference type="NCBIfam" id="TIGR02227">
    <property type="entry name" value="sigpep_I_bact"/>
    <property type="match status" value="1"/>
</dbReference>
<dbReference type="InterPro" id="IPR036286">
    <property type="entry name" value="LexA/Signal_pep-like_sf"/>
</dbReference>
<dbReference type="PANTHER" id="PTHR43390:SF1">
    <property type="entry name" value="CHLOROPLAST PROCESSING PEPTIDASE"/>
    <property type="match status" value="1"/>
</dbReference>
<accession>X1LFK4</accession>
<gene>
    <name evidence="3" type="ORF">S06H3_09917</name>
</gene>
<feature type="non-terminal residue" evidence="3">
    <location>
        <position position="127"/>
    </location>
</feature>